<feature type="transmembrane region" description="Helical" evidence="8">
    <location>
        <begin position="38"/>
        <end position="59"/>
    </location>
</feature>
<name>A0A0C3BX51_HEBCY</name>
<feature type="transmembrane region" description="Helical" evidence="8">
    <location>
        <begin position="163"/>
        <end position="185"/>
    </location>
</feature>
<evidence type="ECO:0000256" key="2">
    <source>
        <dbReference type="ARBA" id="ARBA00022448"/>
    </source>
</evidence>
<evidence type="ECO:0000256" key="8">
    <source>
        <dbReference type="SAM" id="Phobius"/>
    </source>
</evidence>
<evidence type="ECO:0000259" key="9">
    <source>
        <dbReference type="Pfam" id="PF00999"/>
    </source>
</evidence>
<feature type="transmembrane region" description="Helical" evidence="8">
    <location>
        <begin position="71"/>
        <end position="88"/>
    </location>
</feature>
<feature type="transmembrane region" description="Helical" evidence="8">
    <location>
        <begin position="197"/>
        <end position="224"/>
    </location>
</feature>
<feature type="region of interest" description="Disordered" evidence="7">
    <location>
        <begin position="504"/>
        <end position="524"/>
    </location>
</feature>
<dbReference type="GO" id="GO:0015297">
    <property type="term" value="F:antiporter activity"/>
    <property type="evidence" value="ECO:0007669"/>
    <property type="project" value="InterPro"/>
</dbReference>
<evidence type="ECO:0000313" key="10">
    <source>
        <dbReference type="EMBL" id="KIM41125.1"/>
    </source>
</evidence>
<dbReference type="GO" id="GO:1902600">
    <property type="term" value="P:proton transmembrane transport"/>
    <property type="evidence" value="ECO:0007669"/>
    <property type="project" value="InterPro"/>
</dbReference>
<evidence type="ECO:0000256" key="7">
    <source>
        <dbReference type="SAM" id="MobiDB-lite"/>
    </source>
</evidence>
<dbReference type="Proteomes" id="UP000053424">
    <property type="component" value="Unassembled WGS sequence"/>
</dbReference>
<dbReference type="STRING" id="686832.A0A0C3BX51"/>
<proteinExistence type="predicted"/>
<accession>A0A0C3BX51</accession>
<reference evidence="10 11" key="1">
    <citation type="submission" date="2014-04" db="EMBL/GenBank/DDBJ databases">
        <authorList>
            <consortium name="DOE Joint Genome Institute"/>
            <person name="Kuo A."/>
            <person name="Gay G."/>
            <person name="Dore J."/>
            <person name="Kohler A."/>
            <person name="Nagy L.G."/>
            <person name="Floudas D."/>
            <person name="Copeland A."/>
            <person name="Barry K.W."/>
            <person name="Cichocki N."/>
            <person name="Veneault-Fourrey C."/>
            <person name="LaButti K."/>
            <person name="Lindquist E.A."/>
            <person name="Lipzen A."/>
            <person name="Lundell T."/>
            <person name="Morin E."/>
            <person name="Murat C."/>
            <person name="Sun H."/>
            <person name="Tunlid A."/>
            <person name="Henrissat B."/>
            <person name="Grigoriev I.V."/>
            <person name="Hibbett D.S."/>
            <person name="Martin F."/>
            <person name="Nordberg H.P."/>
            <person name="Cantor M.N."/>
            <person name="Hua S.X."/>
        </authorList>
    </citation>
    <scope>NUCLEOTIDE SEQUENCE [LARGE SCALE GENOMIC DNA]</scope>
    <source>
        <strain evidence="11">h7</strain>
    </source>
</reference>
<feature type="domain" description="Cation/H+ exchanger transmembrane" evidence="9">
    <location>
        <begin position="52"/>
        <end position="433"/>
    </location>
</feature>
<organism evidence="10 11">
    <name type="scientific">Hebeloma cylindrosporum</name>
    <dbReference type="NCBI Taxonomy" id="76867"/>
    <lineage>
        <taxon>Eukaryota</taxon>
        <taxon>Fungi</taxon>
        <taxon>Dikarya</taxon>
        <taxon>Basidiomycota</taxon>
        <taxon>Agaricomycotina</taxon>
        <taxon>Agaricomycetes</taxon>
        <taxon>Agaricomycetidae</taxon>
        <taxon>Agaricales</taxon>
        <taxon>Agaricineae</taxon>
        <taxon>Hymenogastraceae</taxon>
        <taxon>Hebeloma</taxon>
    </lineage>
</organism>
<evidence type="ECO:0000256" key="4">
    <source>
        <dbReference type="ARBA" id="ARBA00022989"/>
    </source>
</evidence>
<comment type="subcellular location">
    <subcellularLocation>
        <location evidence="1">Membrane</location>
        <topology evidence="1">Multi-pass membrane protein</topology>
    </subcellularLocation>
</comment>
<keyword evidence="3 8" id="KW-0812">Transmembrane</keyword>
<dbReference type="GO" id="GO:0016020">
    <property type="term" value="C:membrane"/>
    <property type="evidence" value="ECO:0007669"/>
    <property type="project" value="UniProtKB-SubCell"/>
</dbReference>
<keyword evidence="6 8" id="KW-0472">Membrane</keyword>
<feature type="compositionally biased region" description="Basic and acidic residues" evidence="7">
    <location>
        <begin position="507"/>
        <end position="518"/>
    </location>
</feature>
<feature type="region of interest" description="Disordered" evidence="7">
    <location>
        <begin position="619"/>
        <end position="642"/>
    </location>
</feature>
<feature type="transmembrane region" description="Helical" evidence="8">
    <location>
        <begin position="292"/>
        <end position="315"/>
    </location>
</feature>
<dbReference type="HOGENOM" id="CLU_005126_10_1_1"/>
<dbReference type="AlphaFoldDB" id="A0A0C3BX51"/>
<dbReference type="Pfam" id="PF00999">
    <property type="entry name" value="Na_H_Exchanger"/>
    <property type="match status" value="1"/>
</dbReference>
<dbReference type="Gene3D" id="1.20.1530.20">
    <property type="match status" value="1"/>
</dbReference>
<feature type="transmembrane region" description="Helical" evidence="8">
    <location>
        <begin position="100"/>
        <end position="118"/>
    </location>
</feature>
<keyword evidence="5" id="KW-0406">Ion transport</keyword>
<evidence type="ECO:0000256" key="3">
    <source>
        <dbReference type="ARBA" id="ARBA00022692"/>
    </source>
</evidence>
<evidence type="ECO:0000256" key="5">
    <source>
        <dbReference type="ARBA" id="ARBA00023065"/>
    </source>
</evidence>
<dbReference type="PANTHER" id="PTHR32468">
    <property type="entry name" value="CATION/H + ANTIPORTER"/>
    <property type="match status" value="1"/>
</dbReference>
<evidence type="ECO:0000313" key="11">
    <source>
        <dbReference type="Proteomes" id="UP000053424"/>
    </source>
</evidence>
<feature type="transmembrane region" description="Helical" evidence="8">
    <location>
        <begin position="322"/>
        <end position="344"/>
    </location>
</feature>
<keyword evidence="4 8" id="KW-1133">Transmembrane helix</keyword>
<dbReference type="EMBL" id="KN831781">
    <property type="protein sequence ID" value="KIM41125.1"/>
    <property type="molecule type" value="Genomic_DNA"/>
</dbReference>
<evidence type="ECO:0000256" key="6">
    <source>
        <dbReference type="ARBA" id="ARBA00023136"/>
    </source>
</evidence>
<dbReference type="InterPro" id="IPR038770">
    <property type="entry name" value="Na+/solute_symporter_sf"/>
</dbReference>
<dbReference type="OrthoDB" id="2687058at2759"/>
<feature type="transmembrane region" description="Helical" evidence="8">
    <location>
        <begin position="415"/>
        <end position="437"/>
    </location>
</feature>
<evidence type="ECO:0000256" key="1">
    <source>
        <dbReference type="ARBA" id="ARBA00004141"/>
    </source>
</evidence>
<feature type="transmembrane region" description="Helical" evidence="8">
    <location>
        <begin position="350"/>
        <end position="376"/>
    </location>
</feature>
<dbReference type="PANTHER" id="PTHR32468:SF0">
    <property type="entry name" value="K(+)_H(+) ANTIPORTER 1"/>
    <property type="match status" value="1"/>
</dbReference>
<dbReference type="InterPro" id="IPR006153">
    <property type="entry name" value="Cation/H_exchanger_TM"/>
</dbReference>
<protein>
    <recommendedName>
        <fullName evidence="9">Cation/H+ exchanger transmembrane domain-containing protein</fullName>
    </recommendedName>
</protein>
<feature type="transmembrane region" description="Helical" evidence="8">
    <location>
        <begin position="230"/>
        <end position="248"/>
    </location>
</feature>
<dbReference type="InterPro" id="IPR050794">
    <property type="entry name" value="CPA2_transporter"/>
</dbReference>
<keyword evidence="2" id="KW-0813">Transport</keyword>
<feature type="transmembrane region" description="Helical" evidence="8">
    <location>
        <begin position="130"/>
        <end position="151"/>
    </location>
</feature>
<sequence length="949" mass="101671">MPEFSNHVISLFKKRAASEQGGLLSGKDPTEFNTVDPLRLWIIQVGIIICTASFLSLALRKMRQPKVIAEVLGGIILGPTAFGRIPGFTEHIFPLPSRSYLSLVANIGLVLFLFLVGLEIDAGVIKRNARLSATVALAGMILPFGIGAGMAHAVYKEFINPDIIFTHFMLFTGVAYSITAFPVLCRILTELKLLDTTVGIVVLSAGVGNDIVGWILLALSVALVNASNGLTALYILLACFGWTLFLMFPVKMALRWLARKTGSIESGPTVFFMTVTMLITFGSAFFTDVIGVHAIFGAFIAGIIVPREGGLAIMITEKLEDMVSIIFLPLYFTLSGLSTDLGLLNDGVTWGYTIAIIVTAFVGKFGGCAVAAHYAAGFNWRESSTIGSLMSCKGLVELIVLNVGLSAGILSQRVFSMFVLEALVLTFMTTPLVTYFYPPHLRHRIAATGANFDNIADEAGAAQKARAPLQDGEFKTRFTVVLDKLEHVPGMMALTQLIQPAPPPIVPREKAPSGHDPRASSSQSISHTLGVSLEALRLIELSDRVSDVMKSSVSDSLLLTDPLLSIFRMFGQLNGMQVSPALSVVKFEDLAYNVAEHARTRESDMIMLPWLPPVHDAFDGPQTGRPAAVDSDARSHGAAKSPLSSNPFDLLFRSSNFRSGGTSAGVDVSNSVSVIHSQFVRGVFSQATTDVALFVDQNTLDAGSIVGGGGGGMQQQQHVFLPFFGGPDDRLALEFVIQICANPRIRGTVVRITKCDVGKESNLVVPGVDSGNEGKNMEEINALTVGSRIAGIPDTVYGQHNTETRMQSETADNIIWARYATPPAASTSDRKSIHSSASSSTRPQIEFKALSTPIPLHAAIQEATQSIYPTSTTNTATTALPTKLVVVTGRSRRLAVENHRRELNELMSEHEYVGAEVRKTIGDVGTAFVVAGVGSGIVVVQAAGIGNFD</sequence>
<gene>
    <name evidence="10" type="ORF">M413DRAFT_19118</name>
</gene>
<keyword evidence="11" id="KW-1185">Reference proteome</keyword>
<feature type="transmembrane region" description="Helical" evidence="8">
    <location>
        <begin position="269"/>
        <end position="286"/>
    </location>
</feature>
<reference evidence="11" key="2">
    <citation type="submission" date="2015-01" db="EMBL/GenBank/DDBJ databases">
        <title>Evolutionary Origins and Diversification of the Mycorrhizal Mutualists.</title>
        <authorList>
            <consortium name="DOE Joint Genome Institute"/>
            <consortium name="Mycorrhizal Genomics Consortium"/>
            <person name="Kohler A."/>
            <person name="Kuo A."/>
            <person name="Nagy L.G."/>
            <person name="Floudas D."/>
            <person name="Copeland A."/>
            <person name="Barry K.W."/>
            <person name="Cichocki N."/>
            <person name="Veneault-Fourrey C."/>
            <person name="LaButti K."/>
            <person name="Lindquist E.A."/>
            <person name="Lipzen A."/>
            <person name="Lundell T."/>
            <person name="Morin E."/>
            <person name="Murat C."/>
            <person name="Riley R."/>
            <person name="Ohm R."/>
            <person name="Sun H."/>
            <person name="Tunlid A."/>
            <person name="Henrissat B."/>
            <person name="Grigoriev I.V."/>
            <person name="Hibbett D.S."/>
            <person name="Martin F."/>
        </authorList>
    </citation>
    <scope>NUCLEOTIDE SEQUENCE [LARGE SCALE GENOMIC DNA]</scope>
    <source>
        <strain evidence="11">h7</strain>
    </source>
</reference>